<dbReference type="Proteomes" id="UP001187531">
    <property type="component" value="Unassembled WGS sequence"/>
</dbReference>
<dbReference type="PANTHER" id="PTHR37162">
    <property type="entry name" value="HAT FAMILY DIMERISATION DOMAINCONTAINING PROTEIN-RELATED"/>
    <property type="match status" value="1"/>
</dbReference>
<dbReference type="AlphaFoldDB" id="A0AA88I985"/>
<keyword evidence="2" id="KW-1185">Reference proteome</keyword>
<gene>
    <name evidence="1" type="ORF">QYM36_000930</name>
</gene>
<accession>A0AA88I985</accession>
<reference evidence="1" key="1">
    <citation type="submission" date="2023-07" db="EMBL/GenBank/DDBJ databases">
        <title>Chromosome-level genome assembly of Artemia franciscana.</title>
        <authorList>
            <person name="Jo E."/>
        </authorList>
    </citation>
    <scope>NUCLEOTIDE SEQUENCE</scope>
    <source>
        <tissue evidence="1">Whole body</tissue>
    </source>
</reference>
<organism evidence="1 2">
    <name type="scientific">Artemia franciscana</name>
    <name type="common">Brine shrimp</name>
    <name type="synonym">Artemia sanfranciscana</name>
    <dbReference type="NCBI Taxonomy" id="6661"/>
    <lineage>
        <taxon>Eukaryota</taxon>
        <taxon>Metazoa</taxon>
        <taxon>Ecdysozoa</taxon>
        <taxon>Arthropoda</taxon>
        <taxon>Crustacea</taxon>
        <taxon>Branchiopoda</taxon>
        <taxon>Anostraca</taxon>
        <taxon>Artemiidae</taxon>
        <taxon>Artemia</taxon>
    </lineage>
</organism>
<protein>
    <submittedName>
        <fullName evidence="1">Uncharacterized protein</fullName>
    </submittedName>
</protein>
<name>A0AA88I985_ARTSF</name>
<dbReference type="PANTHER" id="PTHR37162:SF1">
    <property type="entry name" value="BED-TYPE DOMAIN-CONTAINING PROTEIN"/>
    <property type="match status" value="1"/>
</dbReference>
<comment type="caution">
    <text evidence="1">The sequence shown here is derived from an EMBL/GenBank/DDBJ whole genome shotgun (WGS) entry which is preliminary data.</text>
</comment>
<evidence type="ECO:0000313" key="1">
    <source>
        <dbReference type="EMBL" id="KAK2724235.1"/>
    </source>
</evidence>
<dbReference type="EMBL" id="JAVRJZ010000003">
    <property type="protein sequence ID" value="KAK2724235.1"/>
    <property type="molecule type" value="Genomic_DNA"/>
</dbReference>
<sequence length="151" mass="16786">MGLLPIADATAEGQKRLMLNHLSNLGVRLQKLISIGFDNANVNTGQQKELGVLLRAVVPDLFILGCASHSLPLCSMYAAKEMPDGLDVFIRDVTPYVENSPKGIAELKAHQEFYHIKSHKLLQVESTRWLSSKAAIQRIQEKWNPLLAILD</sequence>
<proteinExistence type="predicted"/>
<evidence type="ECO:0000313" key="2">
    <source>
        <dbReference type="Proteomes" id="UP001187531"/>
    </source>
</evidence>